<dbReference type="PROSITE" id="PS50293">
    <property type="entry name" value="TPR_REGION"/>
    <property type="match status" value="1"/>
</dbReference>
<protein>
    <submittedName>
        <fullName evidence="5">Tetratricopeptide repeat protein 13-like</fullName>
    </submittedName>
</protein>
<dbReference type="PANTHER" id="PTHR44523">
    <property type="entry name" value="TETRATRICOPEPTIDE REPEAT PROTEIN 13"/>
    <property type="match status" value="1"/>
</dbReference>
<keyword evidence="2 3" id="KW-0802">TPR repeat</keyword>
<name>A0A6P8H5G9_ACTTE</name>
<dbReference type="KEGG" id="aten:116288108"/>
<dbReference type="OrthoDB" id="1926212at2759"/>
<dbReference type="PANTHER" id="PTHR44523:SF1">
    <property type="entry name" value="TETRATRICOPEPTIDE REPEAT PROTEIN 13"/>
    <property type="match status" value="1"/>
</dbReference>
<dbReference type="InParanoid" id="A0A6P8H5G9"/>
<dbReference type="FunCoup" id="A0A6P8H5G9">
    <property type="interactions" value="735"/>
</dbReference>
<dbReference type="Proteomes" id="UP000515163">
    <property type="component" value="Unplaced"/>
</dbReference>
<evidence type="ECO:0000256" key="3">
    <source>
        <dbReference type="PROSITE-ProRule" id="PRU00339"/>
    </source>
</evidence>
<dbReference type="InterPro" id="IPR011990">
    <property type="entry name" value="TPR-like_helical_dom_sf"/>
</dbReference>
<evidence type="ECO:0000256" key="1">
    <source>
        <dbReference type="ARBA" id="ARBA00022737"/>
    </source>
</evidence>
<proteinExistence type="predicted"/>
<dbReference type="Pfam" id="PF07719">
    <property type="entry name" value="TPR_2"/>
    <property type="match status" value="1"/>
</dbReference>
<keyword evidence="4" id="KW-1185">Reference proteome</keyword>
<dbReference type="InterPro" id="IPR019734">
    <property type="entry name" value="TPR_rpt"/>
</dbReference>
<dbReference type="SUPFAM" id="SSF48452">
    <property type="entry name" value="TPR-like"/>
    <property type="match status" value="1"/>
</dbReference>
<dbReference type="InterPro" id="IPR013105">
    <property type="entry name" value="TPR_2"/>
</dbReference>
<evidence type="ECO:0000313" key="4">
    <source>
        <dbReference type="Proteomes" id="UP000515163"/>
    </source>
</evidence>
<evidence type="ECO:0000313" key="5">
    <source>
        <dbReference type="RefSeq" id="XP_031550706.1"/>
    </source>
</evidence>
<dbReference type="RefSeq" id="XP_031550706.1">
    <property type="nucleotide sequence ID" value="XM_031694846.1"/>
</dbReference>
<organism evidence="4 5">
    <name type="scientific">Actinia tenebrosa</name>
    <name type="common">Australian red waratah sea anemone</name>
    <dbReference type="NCBI Taxonomy" id="6105"/>
    <lineage>
        <taxon>Eukaryota</taxon>
        <taxon>Metazoa</taxon>
        <taxon>Cnidaria</taxon>
        <taxon>Anthozoa</taxon>
        <taxon>Hexacorallia</taxon>
        <taxon>Actiniaria</taxon>
        <taxon>Actiniidae</taxon>
        <taxon>Actinia</taxon>
    </lineage>
</organism>
<feature type="repeat" description="TPR" evidence="3">
    <location>
        <begin position="397"/>
        <end position="430"/>
    </location>
</feature>
<feature type="repeat" description="TPR" evidence="3">
    <location>
        <begin position="363"/>
        <end position="396"/>
    </location>
</feature>
<gene>
    <name evidence="5" type="primary">LOC116288108</name>
</gene>
<accession>A0A6P8H5G9</accession>
<dbReference type="SMART" id="SM00028">
    <property type="entry name" value="TPR"/>
    <property type="match status" value="7"/>
</dbReference>
<dbReference type="PROSITE" id="PS50005">
    <property type="entry name" value="TPR"/>
    <property type="match status" value="4"/>
</dbReference>
<dbReference type="GeneID" id="116288108"/>
<evidence type="ECO:0000256" key="2">
    <source>
        <dbReference type="ARBA" id="ARBA00022803"/>
    </source>
</evidence>
<feature type="repeat" description="TPR" evidence="3">
    <location>
        <begin position="329"/>
        <end position="362"/>
    </location>
</feature>
<dbReference type="Gene3D" id="1.25.40.10">
    <property type="entry name" value="Tetratricopeptide repeat domain"/>
    <property type="match status" value="2"/>
</dbReference>
<keyword evidence="1" id="KW-0677">Repeat</keyword>
<dbReference type="AlphaFoldDB" id="A0A6P8H5G9"/>
<dbReference type="Pfam" id="PF13432">
    <property type="entry name" value="TPR_16"/>
    <property type="match status" value="1"/>
</dbReference>
<feature type="repeat" description="TPR" evidence="3">
    <location>
        <begin position="431"/>
        <end position="464"/>
    </location>
</feature>
<reference evidence="5" key="1">
    <citation type="submission" date="2025-08" db="UniProtKB">
        <authorList>
            <consortium name="RefSeq"/>
        </authorList>
    </citation>
    <scope>IDENTIFICATION</scope>
    <source>
        <tissue evidence="5">Tentacle</tissue>
    </source>
</reference>
<sequence>MASFGKIEQFNGQEAEFEEYVERLEQYFEANDLGKLTLNGDGSNEGDVEARLRKRRAIFLSIIGPATYSALRNIISPSKPAEKTYEELVAVLRNRFAPTKSQTVQRYKFHLRVRREGEKIADYVADLRKTAESCNFGDSLHDMLRDRLVCGIKNEKIQNRLLVESDLTFAKAYKIAIAQETVAEEATALQDSLRPSLSVNRGLQLVITHEPAKKLFSTGNNELDEKVAYGMVLMNSGDLNGTVEHFTKVIKEHPGSASAYFGRGTAHVRKGIQDHKNAEAAIRDFSAVITHQPKNPEGWIRRAEVYSPLGRIPEALADITVALDLQPSAELYLMKGTLLFMTEDYEGASKMFEKSLEKKSNEPTAMLYLGLSFYHRGMIKQAITWYKKILKTQTNHAEVHRSLGSAYRELGDARTALEHFKAALALEPDSAPTFQLSGVLHYMNGKPKKAAKDFQSCLELDPYNAACVYMEGLCYAAIGNFYEAVKATTKIIVDEPAYLSNGITVKAQYLREYSRYLHSYLDTPLTEYSPDVDLDGRLRDHWVKSLPLNLNNYTEQPGIQPNIREVEDVSFGDLTPDAQILVCKSSTLGSLIQYNTEGFMPNTRHLRAMGLGMLDVAQVAHKHWKSIRSSKDNKNRLTWRELFDLAVKWRRFVDPDQPVLWLDKMPGKSVKAGFNVHMTLVKGQMKNIRYAEYFDKIFQFTKTMLLHFYKMDEFSTKEFKRRIEKSKTCDDLINVLKLQNPSNPQPGLMLSTHVGSLKTGGKSNLDGIILMLSEGSGQNLMFSMDTATTPSRTSSYHSELDFIWSQILNEARKPSNKDLDALGQNILSLAYYFFNLMPLSRGSSAVAYTVALGLFLAAGREATGKIPKGKEVDLEAIIGGTAEVFTKQVRGWLALKKPSKPISSYPSVQETFPTLRTSLEALNVDLTEANCREHKIKLGNAVN</sequence>